<dbReference type="Proteomes" id="UP000095485">
    <property type="component" value="Unassembled WGS sequence"/>
</dbReference>
<dbReference type="InterPro" id="IPR006379">
    <property type="entry name" value="HAD-SF_hydro_IIB"/>
</dbReference>
<dbReference type="SFLD" id="SFLDS00003">
    <property type="entry name" value="Haloacid_Dehalogenase"/>
    <property type="match status" value="1"/>
</dbReference>
<sequence>MVKLIASDLDGTLLQNGARDVNPIVFDQIRTLKEQGILFAAASGRQYLNLRRLFTPVQDDIAYIAENGSLCIYNEETISKGIIEHDLAYRILDEVARYPQYNCIISGERVCYSTSKNPEFYNHMVNVIKNHMKFIDDPKSEIPEPILKIAVCDYNGTDACEKHLKEMFSSDIKVVTSGNLWVDFICPTANKGSALKNLLDHLHIDAKDCVVFGDQYNDVEMLKTAGTSYAMANAAPGIDKYATHVTDSVEKVLQQIIDELPAV</sequence>
<dbReference type="AlphaFoldDB" id="A0A174L9X4"/>
<dbReference type="PANTHER" id="PTHR10000">
    <property type="entry name" value="PHOSPHOSERINE PHOSPHATASE"/>
    <property type="match status" value="1"/>
</dbReference>
<dbReference type="PROSITE" id="PS01229">
    <property type="entry name" value="COF_2"/>
    <property type="match status" value="1"/>
</dbReference>
<dbReference type="PANTHER" id="PTHR10000:SF53">
    <property type="entry name" value="5-AMINO-6-(5-PHOSPHO-D-RIBITYLAMINO)URACIL PHOSPHATASE YBJI-RELATED"/>
    <property type="match status" value="1"/>
</dbReference>
<accession>A0A174L9X4</accession>
<dbReference type="NCBIfam" id="TIGR00099">
    <property type="entry name" value="Cof-subfamily"/>
    <property type="match status" value="1"/>
</dbReference>
<dbReference type="EC" id="3.1.3.23" evidence="1"/>
<organism evidence="1 2">
    <name type="scientific">Dorea longicatena</name>
    <dbReference type="NCBI Taxonomy" id="88431"/>
    <lineage>
        <taxon>Bacteria</taxon>
        <taxon>Bacillati</taxon>
        <taxon>Bacillota</taxon>
        <taxon>Clostridia</taxon>
        <taxon>Lachnospirales</taxon>
        <taxon>Lachnospiraceae</taxon>
        <taxon>Dorea</taxon>
    </lineage>
</organism>
<evidence type="ECO:0000313" key="1">
    <source>
        <dbReference type="EMBL" id="CUP21072.1"/>
    </source>
</evidence>
<proteinExistence type="predicted"/>
<dbReference type="NCBIfam" id="TIGR01484">
    <property type="entry name" value="HAD-SF-IIB"/>
    <property type="match status" value="1"/>
</dbReference>
<dbReference type="GO" id="GO:0000287">
    <property type="term" value="F:magnesium ion binding"/>
    <property type="evidence" value="ECO:0007669"/>
    <property type="project" value="TreeGrafter"/>
</dbReference>
<name>A0A174L9X4_9FIRM</name>
<protein>
    <submittedName>
        <fullName evidence="1">Sugar phosphatase SupH</fullName>
        <ecNumber evidence="1">3.1.3.23</ecNumber>
    </submittedName>
</protein>
<dbReference type="Gene3D" id="3.40.50.1000">
    <property type="entry name" value="HAD superfamily/HAD-like"/>
    <property type="match status" value="1"/>
</dbReference>
<dbReference type="InterPro" id="IPR000150">
    <property type="entry name" value="Cof"/>
</dbReference>
<dbReference type="SFLD" id="SFLDG01140">
    <property type="entry name" value="C2.B:_Phosphomannomutase_and_P"/>
    <property type="match status" value="1"/>
</dbReference>
<dbReference type="SUPFAM" id="SSF56784">
    <property type="entry name" value="HAD-like"/>
    <property type="match status" value="1"/>
</dbReference>
<dbReference type="InterPro" id="IPR036412">
    <property type="entry name" value="HAD-like_sf"/>
</dbReference>
<keyword evidence="1" id="KW-0378">Hydrolase</keyword>
<gene>
    <name evidence="1" type="primary">supH</name>
    <name evidence="1" type="ORF">ERS852526_00669</name>
</gene>
<dbReference type="STRING" id="88431.ERS852423_00750"/>
<dbReference type="OrthoDB" id="9814970at2"/>
<dbReference type="RefSeq" id="WP_055281918.1">
    <property type="nucleotide sequence ID" value="NZ_CZAY01000004.1"/>
</dbReference>
<reference evidence="1 2" key="1">
    <citation type="submission" date="2015-09" db="EMBL/GenBank/DDBJ databases">
        <authorList>
            <consortium name="Pathogen Informatics"/>
        </authorList>
    </citation>
    <scope>NUCLEOTIDE SEQUENCE [LARGE SCALE GENOMIC DNA]</scope>
    <source>
        <strain evidence="1 2">2789STDY5834914</strain>
    </source>
</reference>
<evidence type="ECO:0000313" key="2">
    <source>
        <dbReference type="Proteomes" id="UP000095485"/>
    </source>
</evidence>
<dbReference type="Gene3D" id="3.30.1240.10">
    <property type="match status" value="1"/>
</dbReference>
<dbReference type="GeneID" id="96227972"/>
<dbReference type="EMBL" id="CZAY01000004">
    <property type="protein sequence ID" value="CUP21072.1"/>
    <property type="molecule type" value="Genomic_DNA"/>
</dbReference>
<dbReference type="GO" id="GO:0050308">
    <property type="term" value="F:sugar-phosphatase activity"/>
    <property type="evidence" value="ECO:0007669"/>
    <property type="project" value="UniProtKB-EC"/>
</dbReference>
<dbReference type="InterPro" id="IPR023214">
    <property type="entry name" value="HAD_sf"/>
</dbReference>
<dbReference type="Pfam" id="PF08282">
    <property type="entry name" value="Hydrolase_3"/>
    <property type="match status" value="1"/>
</dbReference>
<dbReference type="GO" id="GO:0005829">
    <property type="term" value="C:cytosol"/>
    <property type="evidence" value="ECO:0007669"/>
    <property type="project" value="TreeGrafter"/>
</dbReference>